<dbReference type="Gene3D" id="3.40.50.200">
    <property type="entry name" value="Peptidase S8/S53 domain"/>
    <property type="match status" value="1"/>
</dbReference>
<keyword evidence="9" id="KW-1185">Reference proteome</keyword>
<protein>
    <submittedName>
        <fullName evidence="8">S8 family serine peptidase</fullName>
    </submittedName>
</protein>
<dbReference type="PRINTS" id="PR00723">
    <property type="entry name" value="SUBTILISIN"/>
</dbReference>
<feature type="chain" id="PRO_5045642334" evidence="6">
    <location>
        <begin position="19"/>
        <end position="424"/>
    </location>
</feature>
<dbReference type="Proteomes" id="UP001209257">
    <property type="component" value="Unassembled WGS sequence"/>
</dbReference>
<evidence type="ECO:0000256" key="1">
    <source>
        <dbReference type="ARBA" id="ARBA00011073"/>
    </source>
</evidence>
<name>A0ABT2VJK4_9ALTE</name>
<evidence type="ECO:0000259" key="7">
    <source>
        <dbReference type="Pfam" id="PF00082"/>
    </source>
</evidence>
<reference evidence="9" key="1">
    <citation type="submission" date="2023-07" db="EMBL/GenBank/DDBJ databases">
        <title>Study on multiphase classification of strain Alteromonas salexigens isolated from the Yellow Sea.</title>
        <authorList>
            <person name="Sun L."/>
        </authorList>
    </citation>
    <scope>NUCLEOTIDE SEQUENCE [LARGE SCALE GENOMIC DNA]</scope>
    <source>
        <strain evidence="9">ASW11-19</strain>
    </source>
</reference>
<dbReference type="InterPro" id="IPR023828">
    <property type="entry name" value="Peptidase_S8_Ser-AS"/>
</dbReference>
<dbReference type="InterPro" id="IPR036852">
    <property type="entry name" value="Peptidase_S8/S53_dom_sf"/>
</dbReference>
<evidence type="ECO:0000256" key="2">
    <source>
        <dbReference type="ARBA" id="ARBA00022670"/>
    </source>
</evidence>
<dbReference type="PANTHER" id="PTHR43806">
    <property type="entry name" value="PEPTIDASE S8"/>
    <property type="match status" value="1"/>
</dbReference>
<dbReference type="InterPro" id="IPR050131">
    <property type="entry name" value="Peptidase_S8_subtilisin-like"/>
</dbReference>
<keyword evidence="4 5" id="KW-0720">Serine protease</keyword>
<evidence type="ECO:0000256" key="6">
    <source>
        <dbReference type="SAM" id="SignalP"/>
    </source>
</evidence>
<feature type="domain" description="Peptidase S8/S53" evidence="7">
    <location>
        <begin position="186"/>
        <end position="417"/>
    </location>
</feature>
<proteinExistence type="inferred from homology"/>
<dbReference type="InterPro" id="IPR015500">
    <property type="entry name" value="Peptidase_S8_subtilisin-rel"/>
</dbReference>
<dbReference type="CDD" id="cd05561">
    <property type="entry name" value="Peptidases_S8_4"/>
    <property type="match status" value="1"/>
</dbReference>
<keyword evidence="3 5" id="KW-0378">Hydrolase</keyword>
<evidence type="ECO:0000313" key="9">
    <source>
        <dbReference type="Proteomes" id="UP001209257"/>
    </source>
</evidence>
<keyword evidence="2 5" id="KW-0645">Protease</keyword>
<feature type="active site" description="Charge relay system" evidence="5">
    <location>
        <position position="371"/>
    </location>
</feature>
<dbReference type="PROSITE" id="PS00137">
    <property type="entry name" value="SUBTILASE_HIS"/>
    <property type="match status" value="1"/>
</dbReference>
<evidence type="ECO:0000313" key="8">
    <source>
        <dbReference type="EMBL" id="MCU7553417.1"/>
    </source>
</evidence>
<dbReference type="RefSeq" id="WP_262992116.1">
    <property type="nucleotide sequence ID" value="NZ_JAOTJC010000004.1"/>
</dbReference>
<gene>
    <name evidence="8" type="ORF">OCL06_02255</name>
</gene>
<feature type="active site" description="Charge relay system" evidence="5">
    <location>
        <position position="191"/>
    </location>
</feature>
<evidence type="ECO:0000256" key="3">
    <source>
        <dbReference type="ARBA" id="ARBA00022801"/>
    </source>
</evidence>
<accession>A0ABT2VJK4</accession>
<dbReference type="Pfam" id="PF00082">
    <property type="entry name" value="Peptidase_S8"/>
    <property type="match status" value="1"/>
</dbReference>
<dbReference type="SUPFAM" id="SSF52743">
    <property type="entry name" value="Subtilisin-like"/>
    <property type="match status" value="1"/>
</dbReference>
<evidence type="ECO:0000256" key="5">
    <source>
        <dbReference type="PROSITE-ProRule" id="PRU01240"/>
    </source>
</evidence>
<dbReference type="PROSITE" id="PS00138">
    <property type="entry name" value="SUBTILASE_SER"/>
    <property type="match status" value="1"/>
</dbReference>
<feature type="signal peptide" evidence="6">
    <location>
        <begin position="1"/>
        <end position="18"/>
    </location>
</feature>
<dbReference type="InterPro" id="IPR000209">
    <property type="entry name" value="Peptidase_S8/S53_dom"/>
</dbReference>
<evidence type="ECO:0000256" key="4">
    <source>
        <dbReference type="ARBA" id="ARBA00022825"/>
    </source>
</evidence>
<dbReference type="PROSITE" id="PS51892">
    <property type="entry name" value="SUBTILASE"/>
    <property type="match status" value="1"/>
</dbReference>
<dbReference type="EMBL" id="JAOTJC010000004">
    <property type="protein sequence ID" value="MCU7553417.1"/>
    <property type="molecule type" value="Genomic_DNA"/>
</dbReference>
<dbReference type="InterPro" id="IPR022398">
    <property type="entry name" value="Peptidase_S8_His-AS"/>
</dbReference>
<feature type="active site" description="Charge relay system" evidence="5">
    <location>
        <position position="222"/>
    </location>
</feature>
<keyword evidence="6" id="KW-0732">Signal</keyword>
<comment type="similarity">
    <text evidence="1 5">Belongs to the peptidase S8 family.</text>
</comment>
<dbReference type="PANTHER" id="PTHR43806:SF11">
    <property type="entry name" value="CEREVISIN-RELATED"/>
    <property type="match status" value="1"/>
</dbReference>
<organism evidence="8 9">
    <name type="scientific">Alteromonas salexigens</name>
    <dbReference type="NCBI Taxonomy" id="2982530"/>
    <lineage>
        <taxon>Bacteria</taxon>
        <taxon>Pseudomonadati</taxon>
        <taxon>Pseudomonadota</taxon>
        <taxon>Gammaproteobacteria</taxon>
        <taxon>Alteromonadales</taxon>
        <taxon>Alteromonadaceae</taxon>
        <taxon>Alteromonas/Salinimonas group</taxon>
        <taxon>Alteromonas</taxon>
    </lineage>
</organism>
<sequence>MKSLLLIIALTLSLHAGAQLRLPQQVISPVDAVSRSIPDIAERRLPKPDDVTDTLREIPEKIINVPELVQITDLAGDVIINEARDTNGELVVAREWLLYAPGEQHPRLQHPDIHTLSSRYLPALSLTVLRIRVSASLTSLKALQNVLPDSVEVTPVKHHIYLTQAGEETSAAAKPAERARCARPVRLGLVDTALAENHPQLSHLAVTQRSFLPDEVPHSVAHGTAVAGLAAAAMPAESQLIAANVFYSRSSVSQGATLMALLEGLNYLAESGVEVINMSLTGPANALLAQAVGQLSQNGIQIAAAAGNEGPAALPRYPAAYDETIAVTAVDSNDTIYRWANQGEYVELAAPGVSVKTARADGQLGSETGTSMAAPVVAARLACLRTEGLSPAQARSQLQQRARDLGEPGRDPVFGFGVIDAGVH</sequence>
<comment type="caution">
    <text evidence="8">The sequence shown here is derived from an EMBL/GenBank/DDBJ whole genome shotgun (WGS) entry which is preliminary data.</text>
</comment>